<dbReference type="Pfam" id="PF01230">
    <property type="entry name" value="HIT"/>
    <property type="match status" value="1"/>
</dbReference>
<dbReference type="EMBL" id="BMOB01000003">
    <property type="protein sequence ID" value="GGI82356.1"/>
    <property type="molecule type" value="Genomic_DNA"/>
</dbReference>
<dbReference type="GO" id="GO:0003824">
    <property type="term" value="F:catalytic activity"/>
    <property type="evidence" value="ECO:0007669"/>
    <property type="project" value="InterPro"/>
</dbReference>
<dbReference type="PROSITE" id="PS51084">
    <property type="entry name" value="HIT_2"/>
    <property type="match status" value="1"/>
</dbReference>
<keyword evidence="4" id="KW-1185">Reference proteome</keyword>
<organism evidence="3 4">
    <name type="scientific">Legionella impletisoli</name>
    <dbReference type="NCBI Taxonomy" id="343510"/>
    <lineage>
        <taxon>Bacteria</taxon>
        <taxon>Pseudomonadati</taxon>
        <taxon>Pseudomonadota</taxon>
        <taxon>Gammaproteobacteria</taxon>
        <taxon>Legionellales</taxon>
        <taxon>Legionellaceae</taxon>
        <taxon>Legionella</taxon>
    </lineage>
</organism>
<feature type="domain" description="HIT" evidence="2">
    <location>
        <begin position="36"/>
        <end position="104"/>
    </location>
</feature>
<gene>
    <name evidence="3" type="ORF">GCM10007966_08650</name>
</gene>
<evidence type="ECO:0000259" key="2">
    <source>
        <dbReference type="PROSITE" id="PS51084"/>
    </source>
</evidence>
<reference evidence="3" key="2">
    <citation type="submission" date="2020-09" db="EMBL/GenBank/DDBJ databases">
        <authorList>
            <person name="Sun Q."/>
            <person name="Ohkuma M."/>
        </authorList>
    </citation>
    <scope>NUCLEOTIDE SEQUENCE</scope>
    <source>
        <strain evidence="3">JCM 13919</strain>
    </source>
</reference>
<comment type="caution">
    <text evidence="3">The sequence shown here is derived from an EMBL/GenBank/DDBJ whole genome shotgun (WGS) entry which is preliminary data.</text>
</comment>
<dbReference type="InterPro" id="IPR011146">
    <property type="entry name" value="HIT-like"/>
</dbReference>
<dbReference type="InterPro" id="IPR026026">
    <property type="entry name" value="HIT_Hint"/>
</dbReference>
<protein>
    <submittedName>
        <fullName evidence="3">Histidine triad (HIT) protein</fullName>
    </submittedName>
</protein>
<reference evidence="3" key="1">
    <citation type="journal article" date="2014" name="Int. J. Syst. Evol. Microbiol.">
        <title>Complete genome sequence of Corynebacterium casei LMG S-19264T (=DSM 44701T), isolated from a smear-ripened cheese.</title>
        <authorList>
            <consortium name="US DOE Joint Genome Institute (JGI-PGF)"/>
            <person name="Walter F."/>
            <person name="Albersmeier A."/>
            <person name="Kalinowski J."/>
            <person name="Ruckert C."/>
        </authorList>
    </citation>
    <scope>NUCLEOTIDE SEQUENCE</scope>
    <source>
        <strain evidence="3">JCM 13919</strain>
    </source>
</reference>
<evidence type="ECO:0000313" key="4">
    <source>
        <dbReference type="Proteomes" id="UP000630149"/>
    </source>
</evidence>
<evidence type="ECO:0000313" key="3">
    <source>
        <dbReference type="EMBL" id="GGI82356.1"/>
    </source>
</evidence>
<dbReference type="Proteomes" id="UP000630149">
    <property type="component" value="Unassembled WGS sequence"/>
</dbReference>
<accession>A0A917JR24</accession>
<proteinExistence type="predicted"/>
<dbReference type="PIRSF" id="PIRSF000714">
    <property type="entry name" value="HIT"/>
    <property type="match status" value="1"/>
</dbReference>
<name>A0A917JR24_9GAMM</name>
<evidence type="ECO:0000256" key="1">
    <source>
        <dbReference type="PROSITE-ProRule" id="PRU00464"/>
    </source>
</evidence>
<dbReference type="SUPFAM" id="SSF54197">
    <property type="entry name" value="HIT-like"/>
    <property type="match status" value="1"/>
</dbReference>
<dbReference type="OrthoDB" id="9799145at2"/>
<comment type="caution">
    <text evidence="1">Lacks conserved residue(s) required for the propagation of feature annotation.</text>
</comment>
<dbReference type="InterPro" id="IPR036265">
    <property type="entry name" value="HIT-like_sf"/>
</dbReference>
<dbReference type="AlphaFoldDB" id="A0A917JR24"/>
<dbReference type="RefSeq" id="WP_131776200.1">
    <property type="nucleotide sequence ID" value="NZ_BMOB01000003.1"/>
</dbReference>
<dbReference type="Gene3D" id="3.30.428.10">
    <property type="entry name" value="HIT-like"/>
    <property type="match status" value="1"/>
</dbReference>
<sequence>MTFKVDERIQSTSIELIDWPLSRLFLKDESRFPWFILVPRIDGIEEINQLDKTDHNQLMQEVSQLSCQIQEMFNPFKINVATLGNIVRQLHVHVVGRYEDDPFWPYSIWQPSYSPTPYAPQKLIQVADQIRECLKNTSV</sequence>